<evidence type="ECO:0000313" key="1">
    <source>
        <dbReference type="EMBL" id="MBC5639830.1"/>
    </source>
</evidence>
<dbReference type="EMBL" id="JACOOQ010000006">
    <property type="protein sequence ID" value="MBC5639830.1"/>
    <property type="molecule type" value="Genomic_DNA"/>
</dbReference>
<keyword evidence="2" id="KW-1185">Reference proteome</keyword>
<evidence type="ECO:0000313" key="2">
    <source>
        <dbReference type="Proteomes" id="UP000662088"/>
    </source>
</evidence>
<accession>A0A8I0ADN2</accession>
<organism evidence="1 2">
    <name type="scientific">Clostridium lentum</name>
    <dbReference type="NCBI Taxonomy" id="2763037"/>
    <lineage>
        <taxon>Bacteria</taxon>
        <taxon>Bacillati</taxon>
        <taxon>Bacillota</taxon>
        <taxon>Clostridia</taxon>
        <taxon>Eubacteriales</taxon>
        <taxon>Clostridiaceae</taxon>
        <taxon>Clostridium</taxon>
    </lineage>
</organism>
<name>A0A8I0ADN2_9CLOT</name>
<dbReference type="Proteomes" id="UP000662088">
    <property type="component" value="Unassembled WGS sequence"/>
</dbReference>
<sequence>MKENNIYNTPVEIALRLLMIIVKNKKEIDIDKLIIVDYLSLHGSLVNDELISIHPDNPFHGLEVYSKINVVKQGIELLISKGLIDVKFNCRGIEYTSNAISEYFLSYFDSEYYLELEKNIEVVTKIFKNYSSDDIRRYLYDNIELWNSSSVSDYLDREK</sequence>
<dbReference type="Pfam" id="PF20288">
    <property type="entry name" value="MC2"/>
    <property type="match status" value="1"/>
</dbReference>
<dbReference type="RefSeq" id="WP_186834884.1">
    <property type="nucleotide sequence ID" value="NZ_JACOOQ010000006.1"/>
</dbReference>
<comment type="caution">
    <text evidence="1">The sequence shown here is derived from an EMBL/GenBank/DDBJ whole genome shotgun (WGS) entry which is preliminary data.</text>
</comment>
<protein>
    <submittedName>
        <fullName evidence="1">Uncharacterized protein</fullName>
    </submittedName>
</protein>
<dbReference type="InterPro" id="IPR046904">
    <property type="entry name" value="ABC-3C_MC2"/>
</dbReference>
<gene>
    <name evidence="1" type="ORF">H8R92_05170</name>
</gene>
<proteinExistence type="predicted"/>
<reference evidence="1" key="1">
    <citation type="submission" date="2020-08" db="EMBL/GenBank/DDBJ databases">
        <title>Genome public.</title>
        <authorList>
            <person name="Liu C."/>
            <person name="Sun Q."/>
        </authorList>
    </citation>
    <scope>NUCLEOTIDE SEQUENCE</scope>
    <source>
        <strain evidence="1">NSJ-42</strain>
    </source>
</reference>
<dbReference type="AlphaFoldDB" id="A0A8I0ADN2"/>